<sequence length="55" mass="6257">MTRLATALVAEACRKGVEEQFFTKSSLAMMLHRSMEEGRLERNMDYLQIGGHGVR</sequence>
<proteinExistence type="predicted"/>
<comment type="caution">
    <text evidence="1">The sequence shown here is derived from an EMBL/GenBank/DDBJ whole genome shotgun (WGS) entry which is preliminary data.</text>
</comment>
<dbReference type="AlphaFoldDB" id="A0A839QFY0"/>
<reference evidence="1 2" key="1">
    <citation type="submission" date="2020-08" db="EMBL/GenBank/DDBJ databases">
        <title>Sequencing the genomes of 1000 actinobacteria strains.</title>
        <authorList>
            <person name="Klenk H.-P."/>
        </authorList>
    </citation>
    <scope>NUCLEOTIDE SEQUENCE [LARGE SCALE GENOMIC DNA]</scope>
    <source>
        <strain evidence="1 2">DSM 22826</strain>
    </source>
</reference>
<keyword evidence="2" id="KW-1185">Reference proteome</keyword>
<organism evidence="1 2">
    <name type="scientific">Paeniglutamicibacter cryotolerans</name>
    <dbReference type="NCBI Taxonomy" id="670079"/>
    <lineage>
        <taxon>Bacteria</taxon>
        <taxon>Bacillati</taxon>
        <taxon>Actinomycetota</taxon>
        <taxon>Actinomycetes</taxon>
        <taxon>Micrococcales</taxon>
        <taxon>Micrococcaceae</taxon>
        <taxon>Paeniglutamicibacter</taxon>
    </lineage>
</organism>
<evidence type="ECO:0000313" key="1">
    <source>
        <dbReference type="EMBL" id="MBB2994577.1"/>
    </source>
</evidence>
<dbReference type="EMBL" id="JACHVS010000001">
    <property type="protein sequence ID" value="MBB2994577.1"/>
    <property type="molecule type" value="Genomic_DNA"/>
</dbReference>
<dbReference type="GO" id="GO:0005524">
    <property type="term" value="F:ATP binding"/>
    <property type="evidence" value="ECO:0007669"/>
    <property type="project" value="InterPro"/>
</dbReference>
<protein>
    <submittedName>
        <fullName evidence="1">Uncharacterized protein</fullName>
    </submittedName>
</protein>
<evidence type="ECO:0000313" key="2">
    <source>
        <dbReference type="Proteomes" id="UP000523000"/>
    </source>
</evidence>
<dbReference type="Proteomes" id="UP000523000">
    <property type="component" value="Unassembled WGS sequence"/>
</dbReference>
<name>A0A839QFY0_9MICC</name>
<gene>
    <name evidence="1" type="ORF">E9229_000768</name>
</gene>
<accession>A0A839QFY0</accession>